<feature type="repeat" description="HEAT" evidence="9">
    <location>
        <begin position="270"/>
        <end position="308"/>
    </location>
</feature>
<accession>A0A371DXK2</accession>
<evidence type="ECO:0000259" key="11">
    <source>
        <dbReference type="Pfam" id="PF08389"/>
    </source>
</evidence>
<keyword evidence="6 10" id="KW-0820">tRNA-binding</keyword>
<name>A0A371DXK2_9APHY</name>
<keyword evidence="8 10" id="KW-0539">Nucleus</keyword>
<dbReference type="InterPro" id="IPR021133">
    <property type="entry name" value="HEAT_type_2"/>
</dbReference>
<dbReference type="InterPro" id="IPR016024">
    <property type="entry name" value="ARM-type_fold"/>
</dbReference>
<dbReference type="Pfam" id="PF19282">
    <property type="entry name" value="Exportin-T"/>
    <property type="match status" value="1"/>
</dbReference>
<dbReference type="GO" id="GO:0016363">
    <property type="term" value="C:nuclear matrix"/>
    <property type="evidence" value="ECO:0007669"/>
    <property type="project" value="TreeGrafter"/>
</dbReference>
<dbReference type="PROSITE" id="PS50077">
    <property type="entry name" value="HEAT_REPEAT"/>
    <property type="match status" value="1"/>
</dbReference>
<reference evidence="13 14" key="1">
    <citation type="journal article" date="2018" name="Biotechnol. Biofuels">
        <title>Integrative visual omics of the white-rot fungus Polyporus brumalis exposes the biotechnological potential of its oxidative enzymes for delignifying raw plant biomass.</title>
        <authorList>
            <person name="Miyauchi S."/>
            <person name="Rancon A."/>
            <person name="Drula E."/>
            <person name="Hage H."/>
            <person name="Chaduli D."/>
            <person name="Favel A."/>
            <person name="Grisel S."/>
            <person name="Henrissat B."/>
            <person name="Herpoel-Gimbert I."/>
            <person name="Ruiz-Duenas F.J."/>
            <person name="Chevret D."/>
            <person name="Hainaut M."/>
            <person name="Lin J."/>
            <person name="Wang M."/>
            <person name="Pangilinan J."/>
            <person name="Lipzen A."/>
            <person name="Lesage-Meessen L."/>
            <person name="Navarro D."/>
            <person name="Riley R."/>
            <person name="Grigoriev I.V."/>
            <person name="Zhou S."/>
            <person name="Raouche S."/>
            <person name="Rosso M.N."/>
        </authorList>
    </citation>
    <scope>NUCLEOTIDE SEQUENCE [LARGE SCALE GENOMIC DNA]</scope>
    <source>
        <strain evidence="13 14">BRFM 1820</strain>
    </source>
</reference>
<evidence type="ECO:0000259" key="12">
    <source>
        <dbReference type="Pfam" id="PF19282"/>
    </source>
</evidence>
<evidence type="ECO:0000256" key="1">
    <source>
        <dbReference type="ARBA" id="ARBA00004496"/>
    </source>
</evidence>
<evidence type="ECO:0000256" key="2">
    <source>
        <dbReference type="ARBA" id="ARBA00009466"/>
    </source>
</evidence>
<comment type="function">
    <text evidence="10">tRNA nucleus export receptor which facilitates tRNA translocation across the nuclear pore complex.</text>
</comment>
<dbReference type="PANTHER" id="PTHR15952">
    <property type="entry name" value="EXPORTIN-T/LOS1"/>
    <property type="match status" value="1"/>
</dbReference>
<dbReference type="Pfam" id="PF08389">
    <property type="entry name" value="Xpo1"/>
    <property type="match status" value="1"/>
</dbReference>
<evidence type="ECO:0000256" key="10">
    <source>
        <dbReference type="RuleBase" id="RU366037"/>
    </source>
</evidence>
<keyword evidence="14" id="KW-1185">Reference proteome</keyword>
<dbReference type="GO" id="GO:0031267">
    <property type="term" value="F:small GTPase binding"/>
    <property type="evidence" value="ECO:0007669"/>
    <property type="project" value="InterPro"/>
</dbReference>
<evidence type="ECO:0000256" key="6">
    <source>
        <dbReference type="ARBA" id="ARBA00022555"/>
    </source>
</evidence>
<dbReference type="PANTHER" id="PTHR15952:SF11">
    <property type="entry name" value="EXPORTIN-T"/>
    <property type="match status" value="1"/>
</dbReference>
<comment type="subcellular location">
    <subcellularLocation>
        <location evidence="1 10">Cytoplasm</location>
    </subcellularLocation>
    <subcellularLocation>
        <location evidence="10">Nucleus</location>
    </subcellularLocation>
    <text evidence="10">Shuttles between the nucleus and the cytoplasm.</text>
</comment>
<protein>
    <recommendedName>
        <fullName evidence="3 10">Exportin-T</fullName>
    </recommendedName>
    <alternativeName>
        <fullName evidence="10">Exportin(tRNA)</fullName>
    </alternativeName>
    <alternativeName>
        <fullName evidence="10">tRNA exportin</fullName>
    </alternativeName>
</protein>
<keyword evidence="4 10" id="KW-0813">Transport</keyword>
<dbReference type="InterPro" id="IPR040017">
    <property type="entry name" value="XPOT"/>
</dbReference>
<organism evidence="13 14">
    <name type="scientific">Lentinus brumalis</name>
    <dbReference type="NCBI Taxonomy" id="2498619"/>
    <lineage>
        <taxon>Eukaryota</taxon>
        <taxon>Fungi</taxon>
        <taxon>Dikarya</taxon>
        <taxon>Basidiomycota</taxon>
        <taxon>Agaricomycotina</taxon>
        <taxon>Agaricomycetes</taxon>
        <taxon>Polyporales</taxon>
        <taxon>Polyporaceae</taxon>
        <taxon>Lentinus</taxon>
    </lineage>
</organism>
<dbReference type="Gene3D" id="1.25.10.10">
    <property type="entry name" value="Leucine-rich Repeat Variant"/>
    <property type="match status" value="1"/>
</dbReference>
<evidence type="ECO:0000313" key="14">
    <source>
        <dbReference type="Proteomes" id="UP000256964"/>
    </source>
</evidence>
<dbReference type="GO" id="GO:0071528">
    <property type="term" value="P:tRNA re-export from nucleus"/>
    <property type="evidence" value="ECO:0007669"/>
    <property type="project" value="UniProtKB-UniRule"/>
</dbReference>
<feature type="domain" description="Exportin-T C-terminal" evidence="12">
    <location>
        <begin position="371"/>
        <end position="1058"/>
    </location>
</feature>
<dbReference type="AlphaFoldDB" id="A0A371DXK2"/>
<dbReference type="OrthoDB" id="26399at2759"/>
<evidence type="ECO:0000256" key="8">
    <source>
        <dbReference type="ARBA" id="ARBA00023242"/>
    </source>
</evidence>
<dbReference type="EMBL" id="KZ857379">
    <property type="protein sequence ID" value="RDX57282.1"/>
    <property type="molecule type" value="Genomic_DNA"/>
</dbReference>
<evidence type="ECO:0000256" key="7">
    <source>
        <dbReference type="ARBA" id="ARBA00022884"/>
    </source>
</evidence>
<dbReference type="GO" id="GO:0000049">
    <property type="term" value="F:tRNA binding"/>
    <property type="evidence" value="ECO:0007669"/>
    <property type="project" value="UniProtKB-UniRule"/>
</dbReference>
<evidence type="ECO:0000256" key="5">
    <source>
        <dbReference type="ARBA" id="ARBA00022490"/>
    </source>
</evidence>
<dbReference type="STRING" id="139420.A0A371DXK2"/>
<comment type="similarity">
    <text evidence="2 10">Belongs to the exportin family.</text>
</comment>
<dbReference type="InterPro" id="IPR011989">
    <property type="entry name" value="ARM-like"/>
</dbReference>
<evidence type="ECO:0000313" key="13">
    <source>
        <dbReference type="EMBL" id="RDX57282.1"/>
    </source>
</evidence>
<dbReference type="GO" id="GO:0005643">
    <property type="term" value="C:nuclear pore"/>
    <property type="evidence" value="ECO:0007669"/>
    <property type="project" value="TreeGrafter"/>
</dbReference>
<dbReference type="SUPFAM" id="SSF48371">
    <property type="entry name" value="ARM repeat"/>
    <property type="match status" value="1"/>
</dbReference>
<keyword evidence="7 10" id="KW-0694">RNA-binding</keyword>
<dbReference type="Proteomes" id="UP000256964">
    <property type="component" value="Unassembled WGS sequence"/>
</dbReference>
<dbReference type="InterPro" id="IPR013598">
    <property type="entry name" value="Exportin-1/Importin-b-like"/>
</dbReference>
<keyword evidence="5 10" id="KW-0963">Cytoplasm</keyword>
<dbReference type="InterPro" id="IPR045546">
    <property type="entry name" value="Exportin-T_C"/>
</dbReference>
<gene>
    <name evidence="13" type="ORF">OH76DRAFT_1451281</name>
</gene>
<dbReference type="GO" id="GO:0005737">
    <property type="term" value="C:cytoplasm"/>
    <property type="evidence" value="ECO:0007669"/>
    <property type="project" value="UniProtKB-SubCell"/>
</dbReference>
<sequence length="1064" mass="119501">MDQELSQFVQAILIASDPSQSSLHQQALEYLSAVQQNPATWRLALAVFVEADSGRRKHPAQVRFFALRVLDDFLDNRFEPLDDDTFQTLQQSLLNYIQSEYLFGPAESEASFLRNKFAHTLTLFFLCTYIDKWPSFFTDFFALIHPPESTSSTTFNPHVSLLLFHLVLEISGEVADQVIKAARQFSAARHARDGRVRDAVRERDAARINEAVLTIVADGVERMGRLRKADAGSVPERDLDSAIEVVDWGIRTFASYVGWIDINLTVTRDTVPLLFTLLSDQSLPIRLATAHALTRIVAKGLKEPVDKLQLIKVLSLGQVLEALEERTRMEQRTRGPDTDEGEESYREALGKLLNILGLELCKLTDDCPDQSVREEAAQLLGQILPVMLRILADEYDDTCSTVFPLLQTILLSYKRQRKSSTEPLELSKRSFLSSLLTVVLEKLKWDEEADPEDMDEDDKADFEELRKELRTFMDSILIIDPDLVTESVRTLALNTLNAYQNGVTLKWNDAELAVYLVYIFGEINKSGGKGRAAFCQAPAVDKEKRKEADYSEYPLTSHGEMLYALVQSGISTYPHKTVDMQFFETVARYGDFFKVRKECIMPTLQAMLDVRGLRSPESSTRSRMYYLFYRFIREDRNEISPELAVSLLEGFRDLLVIQVELPELENTEPQEILHEAVTAPSIFDSQLYLFEAAGTLVSLLHKTPEQAAALLLSVVRPLLDELSAGLQAVKGPDDILPILKVHHVIMALGNIAKGFPEYPNPVPEGYVAPPLDVFREVGQAILVCLEAMNVFRVVRDATRFAFARILATTGSAVAPLIPTLMANLLAHFEPTELIDFMNFIGLSIHKLQEDMLDVLDQLIGPLSAHINGILAQPVTGTDDQVTHVDTKRAYIGLLISIISSKLHTVFISDRNKGQLEGLLESMLRLAEDPSDPSSEKAAFSFLGRCVTVWAEPPKTPGGQQVFPGFERFVYERVVPSAFAVLSLPQFNIKDGQIVVVLQEIANFLQTVSKARGQEAFDFFVNVFLPSQNWPQPTAVEFATKMRELDPKAFRKYFTDFVRASRAGS</sequence>
<evidence type="ECO:0000256" key="3">
    <source>
        <dbReference type="ARBA" id="ARBA00018928"/>
    </source>
</evidence>
<evidence type="ECO:0000256" key="9">
    <source>
        <dbReference type="PROSITE-ProRule" id="PRU00103"/>
    </source>
</evidence>
<proteinExistence type="inferred from homology"/>
<evidence type="ECO:0000256" key="4">
    <source>
        <dbReference type="ARBA" id="ARBA00022448"/>
    </source>
</evidence>
<feature type="domain" description="Exportin-1/Importin-beta-like" evidence="11">
    <location>
        <begin position="111"/>
        <end position="290"/>
    </location>
</feature>